<feature type="coiled-coil region" evidence="1">
    <location>
        <begin position="5733"/>
        <end position="5833"/>
    </location>
</feature>
<evidence type="ECO:0000256" key="2">
    <source>
        <dbReference type="SAM" id="MobiDB-lite"/>
    </source>
</evidence>
<protein>
    <recommendedName>
        <fullName evidence="5">TNFR-Cys domain-containing protein</fullName>
    </recommendedName>
</protein>
<feature type="coiled-coil region" evidence="1">
    <location>
        <begin position="5918"/>
        <end position="5982"/>
    </location>
</feature>
<feature type="coiled-coil region" evidence="1">
    <location>
        <begin position="5641"/>
        <end position="5694"/>
    </location>
</feature>
<sequence>MDTHFAVDAPANATLVWQLPPPFSYVDMLDDNLIPTLTVDGHQNTVFITTKNQSTRLIHFSLVNNAPITAGSVVHLGLSCFVPPASGIPDTYSVQLLGDSNSLLDTVTAQPVTATQPGVLHVGYVGMQSHRAAQDGGLLVSFSTGLAIPANGEYLLQLHASFNLTSSVELHMLTSSGGYTTSQANNAVKIKRTGDGAIIPVGSTIAFWLRNVWNPASEGVLNSVGVLKTTTAEAFVLEQVALDTTTVYSAVVNCLARCAPGFSTASFTLTDDTCVQCPAGAFCSGGCAAPTPCPVGTASSGLQSTSVAACQPCPPGSVATSLGNAICTPCPAGMSCSSPSSPPTNCPPNTFSLGGAASCSPCPLGYGCLQASVAPVACAVGTYSLTGSSTCTPCPAGASCPNTTTLPQSCPTGTYALGSAVACSPCMPGQACSVTTAAPLTCVNGTYAVGLSTACTICPAGSSCPTTTNLPVPCALGTYSLAGAMACTACPPGRSCVSVSIMPVACPAGAYSVEGNASCTPCPPGYSCVNNDLQPCSPGQYSLNGEIQCTTCPAGSSCAVTTQAPSTCSSGTTSAAGQRQCDPCVAGFQCPNPTTPPQPCGAGYYSATGSSNCTACPAGSYCTSTSMPPVPCPLGSTSSIGSTSCAPCPPGMKCTTPSGVPTVCAPGTYSSGSQNSCITCPAGFACFSTTSSTPVACLPGTFALAGATNCTTCSVGKYCPNVDQSVQLPCPAGSFSQGGAANCTLCPSGSACPTADGSGNVACAAGYYSTGSATVCTKCPAGFSCPFTYANTLIPCPPGRYSTGGLTECVPCPAGYACADPTTATKTPCSLGTFSDIGQSSCTQCPGGYQCLSPSSPNITRCLLGMYSKEGQFDCTVCPAGSSCGDLSSTPTSCTPGLYSLAGQPSCTACPPGYECPQPTQPPQPCPIGYWSPGAAVNCLQCNPGFRCSLASTSPTPPEDACPAGGFCNPPTTFFMCPAGTYGNTTAGQSVDQACAPCPEGHFCPSGSTVVSMQPCPPGFYCPLGTAISTAFPCPAGQYNPDSSTTSSAVCRSCPAGSYCPLGSANPIVCPSGSYCPANTQSATQFPCPAGTYGDSHTGSTTSAQCIPCTLGNYCPQGSVSPTPCPAGHYNPFSSGSSIQECIPCPAGWSCPHVGQIAYTDLCTSGHYCPVGTVSALSNECPAGTFTDNNTLTRVDDCSICPQRFACYSGTGSNALQKLSCAAGFYCPNGTAFPNQFPCPPGFWSTQTNLASASECSTCPPGSYCLGGGATVDGPCAPGHFCPERTPARDRFPCPAGTYTAATNLTDPTQCTNCPPGSYCPQGSVVPVPCPAGSYTSDMNTTTAGPGIWPLCTFCPAGNYCPAGSVSPNPCGVGFHAPLGSAACRTCNAGYFCGSNTTPTELLPTSAGLWTSRGSLFGRCYNGTYCPSGTSFEPTLQTNACPQGYYCPIATPAPVYCPAGTYNNVTGQDSLAGCIPTPAGYYSLQASIVPTGLCSPGYYCPPMSTSTTQVACPPRYYLDRAQGRSQDECIVCPAGKYCTIASIRPIDCPQGYYCITGTSDPEPCPLGTFGNATNLKMMENCNTCLPGMYCDGTALTNPSGPCDAGFYCTGGSYTSAPSGSAGTAVYSTGGLIGGLCSTGGYCPLGSYTSIPCPTGTFNNATGAQSFSDCSPCPPGAYCQSSGLALPTGGCAAGYFCTLGATTPTQNESPIGYYSSAGSYGPSACAPGTFNNQVRQAVCTNCPERFYCNGTATVTPVACPQGYFCPQSTSLPQKCPAGTFSNGTGLALVSECLQCPPGYYCASSGLTQPSGPCMAGYTCTGGAPFQNPNNQVFGTVCPTGAYCPQGSAIPILCPLGTYRPNILGQTLADCSLCPGGTYCNGTGLIAQSGLCAPSYFCTLAASTPTPTDGVTGNICPLGFFCPAGVNQPLKCAEGTYSATLGQSACTPCPAGSYCDGVQTASKLTCPAGYYCPPGTNANPYPCPVGTFSNSTGLSNVTQCSLCTGGSFCNMTGQAHPTGLCAAGYVCVTGAINARGQGTTNGTVGNCPAGNYCPEGSFASQPCPLGTYLPSTGGKVIEDCLLCPVGSYCNVSGATAPSGLCAAGYFCHQRNVSPQPTGVSVNSNGVPVGGDICPTAHYCPVGSITPLQCAEGTYAITPGMMACTSCPAGYYCPTGIDAYSSYICPAGYYCPGGTTRGNQFPCPQGSYGSQTGLTSVGQCVLAPGGTFVNVVAATSPVGNCSSGYYCIGGAWNATPSNGPLGGQCPLGASCPSGSSQPTPCKPGYYCPDISTTLPCSAGFYCLQGSYTNTPTGQTNSFGVIGNECPLGSYCPEGSSNPTPCPAGTYGKVKQLRNVTGCTPCDPGYICPTTGLTNATMPCTAGSFCPGGQQSASEHVCPLGSFCPQGSIAPQLCLPGKYANQTAQPTCQTCPAGFFCVNGCITPEPCPQGFYCPTGTQNGTNYRCLPGTYGGSSQLHSPANCSSCPSGKFCSGLANTDAPTGDCAPSYYCSGRASTPQPNDNFTTGGPNDHVTGYVCPPGAFCVQGSSFEVGCSPGFYSPFPGAWSCLDCPIGAYCPQNTSIPVPCPTGSYCPVRSSLPFPCPTGTFNNNSMLVNASQCVACTPGSYCNSTGLTQPSGPCLPGYVCSGGSPVANPVNKTYGSICPPGSYCPIGSATGTLCPLGTYRPNAQGQAVSDCSPCPGGTHCNGTGLVTLAGLCSAGYYCSLGALTPTPVDGVTGNICPMGFRCPTGSVQPIRCVEGSYADSIGQTVCTTCPAGSYCDGLASDRHFACPVGRYCPQGTNANPPLCPPGTFSNVTGLATSNQCTPCTPGDYCSSAGLSAPTGPCRAGYKCQSGCVNQFGQFSNLVAVNATLSANVSECWAGYYCPERTYQPTACPFGTYLPRTTAESLGDCLLCPPRYYCNVSAAVAPTGLCDAGYYCTLNNILAQPTGLQTLPNGTVAGGAICPTAHFCPRGSSTPRVCDEGTYGPTEGLALCLTCPAVGYFCPAGIDSYSNFTCRPGYYCPPGTPRSDAFPCPRGTFSAQSGLQNITQCTLAPGGMYVNTIAATAPSGNCSTGYYCLKGAVSATPDDSVEMFAGQCPFGTFCPESTSLPTPCEAGKYCSTSNLQAASPCLPGFYCIQGSYTATPTGQLNAKGKIGDECPPGSYCPAGTSNPIPCPTGTFSNTKQLANASQCQLCTAGFVCPATGTLVPTELCPASKYCPGANVQLDCTMGHYCPSGTSIPVPCPGGTFANITGLAECLPCPRRYFCDIGTVNPLPCPAGHYCLPTTAAATQFPCLPGTYSNDTSLGYPTECRSCPPGLFCSGDDPTSSPTGRCARGYYCSSGAAMATPDGVTGGVCKDGYVCLGGASIPDPVDGATGRLCSPGSFCVNGTEQACPMHTYTAIAGQTLCSPCPLGRFCPGNTSIPSPCPLRFYCPVGPARLCPNGTYGAQMGLESPDQCSQCPAGRYCTNGNITGSCVSGFFCKYGNALPNPMSFNQSLLPWQQTSGGACPYGYFCPEGTSDPVPCPTNSSRMLSFGTESYDCGACPAGKSCFDGVTTIDCPAGFYCPYAQLPIPCPYGTYNPSLGAKSMESCVSCRAGKWCNRTGIIDDTTYDCPPGHYCTRGTPDAVECPAGTFLPTAGATKLTDCLTCPGGSSCMAASLAPLVCDAGTYCPRGAGAPTRCLGGYFCQYNSTIGLACPPGYYCPVGSSVPIQCQFGSYCPGYSTSPTPCPLGSLSIQKPVGGNYSSLREACRLCPRGTYGDGATCTMCPEGFVCLEGATSPAPQNVTTDNGYPCPAGHYCVNGTYLEVPCPVGTFNQQMGGTSINSCQSCPANTYQYARGQATCFPCSKSASSTVGSTQCNCVGNHRAFQLSDGFCICEPGYEYYDANGLLRSDQDDTVDCQPMVYTRCSSGQVRTLAGSCQDSSKVSCNSSCNGGTGEFLPTSGVCQCTNVPDLDTICNAACRATSAQLRFNAQTNALESYDPTTRVSTPVAAADQTDVFGTLSCMANGTSSCNVVSVQTTGSSFSGTYDAALPPTVSSKRRRRLAETKPGIVNPMICLQKGDSIMFSVTNQSYPVYAKDSLMNTNPAFDYGAFRTLDEKMKSNVVAISAFAFSFVQSGIYVLVLSNNADALTIVTVMDTGVKCPTDGPIVPLNQANLIKLNAKPSNDIILAPDWGLIAGLLAALFGVVAGLIFGLYYFRRKSWVGKQVGAGGYKEKARGFNLSNLTSKGSVVKKNAKPIQDDVVPSDDLEAKAKTTNAGEYQPELNRWDDDDLGVRELVDRLQFHHDSVEKAFSDQEAGAVKMMKLLQNEADELKRLLASIVVAQSKEKEPEGCDAELVLVESLEKSAVARAEFEAQQTATEGALLVSARTLAATVQDKGVVSAIIDEMMRGHGTSRLLQAITSELGSLVQTISSTAEPSVGVWPTLQSEQNRRKVDAAVWNAFGKTTRDLLPPKLLELKQSCSRYASECDEKAKEVCDGLLKFSNVAPSYVKKLEAFQEVCAVEIKQALEQQNPALLKPLRQKHEKVLQGLLKELQGGASKLVARVESDQVQLHAIRSKCQPEALHMQKELDALKHDLTLAKAETNPANDVAELVAQLRTLLSNPGQFQLMPPAVVAPTLNLDAIFAESDTIAEPAFEDDSGDMAELQQLMDEGDLSQDEVKVSKMRQEFVSDLDANTSLTDDERQSLLDEFNDDMAQLELSLGLERHKQEEHLRNRLAIRKLNKSKEANALLQDQALEAAMREKQELELIELERVFAEEQAKIEQEFNSKFDGVKKKSSQLLVRGNTGKRMSDVKANDENVAKAVQDEFNAKWNERQQLLDDDARRAKAKLNARKKALSAVQADPTKAADGTAAVLNTLNNIEANQLKRAVEMKNDRLQNQRMADAVKLETATPADTALLQKVLAENATKWSDRLQAVVADELQWSHQWSELKPAAMTSELLQMNTKMQLLFQTERDAVECAQVQEKTQLGSVLTDDDAVLNQMHMDFNVKWNARNQALLDDEQRQKQKLNERRAKRKTKAGALQEDVQEADLLLGLVTERQSLDEIGSTIKAHAFDSLSENDNEDAIAEIQRKFALEWARQKELQAAEATVKRAQLKQRLKRQREDMLPEEKDLVQALEVLETQQVEQEIQIDLDAVASGILADKALLEVLSSHDQQAIDEILNSHEIKWTERQNRLNDDAAAARANLNERLKKKRHVVLESVLEADLLAKAEALMTAKLVEKAQLGNVTVGEKQSVQTLLAEHDAKWTTRQKELDELEQKWVQELTDQNASKEELDELELNVSLQRNKMAMNEAKEKAQLVALQAIDFGGLEDCNDSTIQKLHDDLESSLGKERSAVDDEAARVRRRLQDRLARNAKSDEDAAILENQVQLYDEYARKCKERQALLQDEESRLRNRLQDRLARRKKQDGEPAVTPAEVSQLEAQLQDDMDARRKQVELENLLDKAKIQVLTADDEDTIRRIQEEHLRTSADKQRSLDDEESILKHKLAERLAKKRDKLKQATTPLLADQLILQLEREGDAEMREIENAVDEKRRVLETIDKLVKGWTPTPAPTDNESEIDLINAELAKHTKDRQRMLDEEEQLKKARLQERMDKKRKLREDAKQLSDRPTTADQTAEMNREVGKIEAEMAAKRVELEAAADKERELLASAVQQAKSDVDAMVDKVKRDHQANLETLKLSLDAERAKEELALKERIASRRKQKDKGKMDEAALAAQDAAEKTALAAKLDQDAKDALEKEKLRAEEEMAALQREIANKAELQALQAASEKKMAEDEWTRLKDIHEVELKQLQSTLDSEQQRQESKLKDRIRLRREQKERELALCKDQEEVVKARAALEEQERAEKVKLAAQLAKQADEAMHDELLRQEEAKNAAELKLNQAAIESAAAAAAMDAFRASELDRVSMEYSNKMNQLHQDTANEAQTQKAKLEARMAAKKNKKAMELQAKKDKEKEALLEKQRAEANALQARLADAERLAQVDAILHEQAKQTPRVEETAEGNAMTAAHEAERKELDAKQAMEVKRLEAEALNEKVNTGQRLDDDKLSASQEQLQVKQELDRVTTEFQEKLTAHTDSLHQESSQKKKDLMRRLEEKKKKKKDELMAQQAVERAAAVQAQKSDQEKLANKLEMEREVVMIQKLLAQNSIVVSQLTPIIERVVEKRHKREQSLLFAKQYRERAAVLRDALQTLMQQKAKEKTSLVESTTDVADRDRQLDELEAMYRVKQQDIEASGTHDVEAAQTKEQASLKERHVADVAYLYQQFVGQCKPDVVVVAPVTTATTTTVAAVDDGTAGLRGQLELEKQARIDSILQAGATAMQKLRDGLAAEWNELDEAYIAQLAVERQDADREWHVQKQKVMAQPVSEKRRTALVAALEVERKKQEAALASMLKARFQHKKERKERVCKRRLKRTDDDTKRRVEIVHAQFLVSLADELESRKHKDEMVKTPSLALLGLGKERLQGAMNRTKTLVRLGSVADTTSRTDDDHDVQASTSLLSSITLAHVNESHPQQPPHHPMELIGQKLDSIERLIQRLTSSERPVTLPAGPNSIKSALLSAYPGLEQDAKASTGALKPLDASMLTKRQSARLEFGQKLVSTLDPTLQIAVASVLTPAPGVFGHSMTYEPKSHTLYVRQSRLESVPELSLLLVHSVAHLKAHKSAFDDDNDPAFVTEFYRLLGRCYQDFFAKSDDLGLIPAASMESLVALGRSKDAVGVTPASYFLPGQIESRLADMQAFLDQMQNDAAEGDDHVTLLDHQSTSKLLLPSSKPTQSPQSIRKERTTSPRSFKKIGSSRALFMANAEQQVTSLQECLDVAEKSYMETLKRYTEASDAVELLEDALSEAEAENVEHEVGLLSKKLSEAKEDLARVKADRDDVARRCEKLRLEIKAKVDAV</sequence>
<keyword evidence="1" id="KW-0175">Coiled coil</keyword>
<organism evidence="4">
    <name type="scientific">Aphanomyces astaci</name>
    <name type="common">Crayfish plague agent</name>
    <dbReference type="NCBI Taxonomy" id="112090"/>
    <lineage>
        <taxon>Eukaryota</taxon>
        <taxon>Sar</taxon>
        <taxon>Stramenopiles</taxon>
        <taxon>Oomycota</taxon>
        <taxon>Saprolegniomycetes</taxon>
        <taxon>Saprolegniales</taxon>
        <taxon>Verrucalvaceae</taxon>
        <taxon>Aphanomyces</taxon>
    </lineage>
</organism>
<evidence type="ECO:0000313" key="4">
    <source>
        <dbReference type="EMBL" id="ETV80874.1"/>
    </source>
</evidence>
<dbReference type="InterPro" id="IPR009030">
    <property type="entry name" value="Growth_fac_rcpt_cys_sf"/>
</dbReference>
<feature type="coiled-coil region" evidence="1">
    <location>
        <begin position="5276"/>
        <end position="5303"/>
    </location>
</feature>
<dbReference type="VEuPathDB" id="FungiDB:H257_06330"/>
<feature type="coiled-coil region" evidence="1">
    <location>
        <begin position="6082"/>
        <end position="6136"/>
    </location>
</feature>
<keyword evidence="3" id="KW-1133">Transmembrane helix</keyword>
<keyword evidence="3" id="KW-0812">Transmembrane</keyword>
<dbReference type="PANTHER" id="PTHR47236:SF4">
    <property type="entry name" value="GENE 9195-RELATED"/>
    <property type="match status" value="1"/>
</dbReference>
<dbReference type="GeneID" id="20808326"/>
<feature type="transmembrane region" description="Helical" evidence="3">
    <location>
        <begin position="4178"/>
        <end position="4202"/>
    </location>
</feature>
<dbReference type="OrthoDB" id="75952at2759"/>
<feature type="coiled-coil region" evidence="1">
    <location>
        <begin position="4999"/>
        <end position="5026"/>
    </location>
</feature>
<feature type="region of interest" description="Disordered" evidence="2">
    <location>
        <begin position="5599"/>
        <end position="5624"/>
    </location>
</feature>
<feature type="region of interest" description="Disordered" evidence="2">
    <location>
        <begin position="6765"/>
        <end position="6787"/>
    </location>
</feature>
<keyword evidence="3" id="KW-0472">Membrane</keyword>
<dbReference type="SMART" id="SM00289">
    <property type="entry name" value="WR1"/>
    <property type="match status" value="11"/>
</dbReference>
<feature type="transmembrane region" description="Helical" evidence="3">
    <location>
        <begin position="4108"/>
        <end position="4127"/>
    </location>
</feature>
<accession>W4GPC8</accession>
<feature type="compositionally biased region" description="Polar residues" evidence="2">
    <location>
        <begin position="5615"/>
        <end position="5624"/>
    </location>
</feature>
<evidence type="ECO:0000256" key="3">
    <source>
        <dbReference type="SAM" id="Phobius"/>
    </source>
</evidence>
<dbReference type="SUPFAM" id="SSF57184">
    <property type="entry name" value="Growth factor receptor domain"/>
    <property type="match status" value="15"/>
</dbReference>
<feature type="compositionally biased region" description="Low complexity" evidence="2">
    <location>
        <begin position="6765"/>
        <end position="6778"/>
    </location>
</feature>
<dbReference type="EMBL" id="KI913125">
    <property type="protein sequence ID" value="ETV80874.1"/>
    <property type="molecule type" value="Genomic_DNA"/>
</dbReference>
<evidence type="ECO:0000256" key="1">
    <source>
        <dbReference type="SAM" id="Coils"/>
    </source>
</evidence>
<dbReference type="Gene3D" id="2.10.50.10">
    <property type="entry name" value="Tumor Necrosis Factor Receptor, subunit A, domain 2"/>
    <property type="match status" value="8"/>
</dbReference>
<dbReference type="SMART" id="SM01411">
    <property type="entry name" value="Ephrin_rec_like"/>
    <property type="match status" value="55"/>
</dbReference>
<dbReference type="InterPro" id="IPR006150">
    <property type="entry name" value="Cys_repeat_1"/>
</dbReference>
<reference evidence="4" key="1">
    <citation type="submission" date="2013-12" db="EMBL/GenBank/DDBJ databases">
        <title>The Genome Sequence of Aphanomyces astaci APO3.</title>
        <authorList>
            <consortium name="The Broad Institute Genomics Platform"/>
            <person name="Russ C."/>
            <person name="Tyler B."/>
            <person name="van West P."/>
            <person name="Dieguez-Uribeondo J."/>
            <person name="Young S.K."/>
            <person name="Zeng Q."/>
            <person name="Gargeya S."/>
            <person name="Fitzgerald M."/>
            <person name="Abouelleil A."/>
            <person name="Alvarado L."/>
            <person name="Chapman S.B."/>
            <person name="Gainer-Dewar J."/>
            <person name="Goldberg J."/>
            <person name="Griggs A."/>
            <person name="Gujja S."/>
            <person name="Hansen M."/>
            <person name="Howarth C."/>
            <person name="Imamovic A."/>
            <person name="Ireland A."/>
            <person name="Larimer J."/>
            <person name="McCowan C."/>
            <person name="Murphy C."/>
            <person name="Pearson M."/>
            <person name="Poon T.W."/>
            <person name="Priest M."/>
            <person name="Roberts A."/>
            <person name="Saif S."/>
            <person name="Shea T."/>
            <person name="Sykes S."/>
            <person name="Wortman J."/>
            <person name="Nusbaum C."/>
            <person name="Birren B."/>
        </authorList>
    </citation>
    <scope>NUCLEOTIDE SEQUENCE [LARGE SCALE GENOMIC DNA]</scope>
    <source>
        <strain evidence="4">APO3</strain>
    </source>
</reference>
<gene>
    <name evidence="4" type="ORF">H257_06330</name>
</gene>
<name>W4GPC8_APHAT</name>
<dbReference type="RefSeq" id="XP_009829821.1">
    <property type="nucleotide sequence ID" value="XM_009831519.1"/>
</dbReference>
<proteinExistence type="predicted"/>
<feature type="coiled-coil region" evidence="1">
    <location>
        <begin position="6801"/>
        <end position="6889"/>
    </location>
</feature>
<evidence type="ECO:0008006" key="5">
    <source>
        <dbReference type="Google" id="ProtNLM"/>
    </source>
</evidence>
<dbReference type="PANTHER" id="PTHR47236">
    <property type="entry name" value="GENE, 32742-RELATED-RELATED"/>
    <property type="match status" value="1"/>
</dbReference>
<feature type="compositionally biased region" description="Basic and acidic residues" evidence="2">
    <location>
        <begin position="5599"/>
        <end position="5614"/>
    </location>
</feature>
<feature type="coiled-coil region" evidence="1">
    <location>
        <begin position="5086"/>
        <end position="5113"/>
    </location>
</feature>